<dbReference type="ExpressionAtlas" id="A0A3L6FUL0">
    <property type="expression patterns" value="baseline"/>
</dbReference>
<keyword evidence="2" id="KW-0407">Ion channel</keyword>
<feature type="compositionally biased region" description="Low complexity" evidence="1">
    <location>
        <begin position="8"/>
        <end position="23"/>
    </location>
</feature>
<proteinExistence type="predicted"/>
<keyword evidence="2" id="KW-0813">Transport</keyword>
<gene>
    <name evidence="2" type="primary">AKT1_4</name>
    <name evidence="2" type="ORF">Zm00014a_001456</name>
</gene>
<reference evidence="2" key="1">
    <citation type="journal article" date="2018" name="Nat. Genet.">
        <title>Extensive intraspecific gene order and gene structural variations between Mo17 and other maize genomes.</title>
        <authorList>
            <person name="Sun S."/>
            <person name="Zhou Y."/>
            <person name="Chen J."/>
            <person name="Shi J."/>
            <person name="Zhao H."/>
            <person name="Zhao H."/>
            <person name="Song W."/>
            <person name="Zhang M."/>
            <person name="Cui Y."/>
            <person name="Dong X."/>
            <person name="Liu H."/>
            <person name="Ma X."/>
            <person name="Jiao Y."/>
            <person name="Wang B."/>
            <person name="Wei X."/>
            <person name="Stein J.C."/>
            <person name="Glaubitz J.C."/>
            <person name="Lu F."/>
            <person name="Yu G."/>
            <person name="Liang C."/>
            <person name="Fengler K."/>
            <person name="Li B."/>
            <person name="Rafalski A."/>
            <person name="Schnable P.S."/>
            <person name="Ware D.H."/>
            <person name="Buckler E.S."/>
            <person name="Lai J."/>
        </authorList>
    </citation>
    <scope>NUCLEOTIDE SEQUENCE [LARGE SCALE GENOMIC DNA]</scope>
    <source>
        <tissue evidence="2">Seedling</tissue>
    </source>
</reference>
<name>A0A3L6FUL0_MAIZE</name>
<dbReference type="Gene3D" id="1.25.40.20">
    <property type="entry name" value="Ankyrin repeat-containing domain"/>
    <property type="match status" value="1"/>
</dbReference>
<dbReference type="GO" id="GO:0034220">
    <property type="term" value="P:monoatomic ion transmembrane transport"/>
    <property type="evidence" value="ECO:0007669"/>
    <property type="project" value="UniProtKB-KW"/>
</dbReference>
<evidence type="ECO:0000313" key="2">
    <source>
        <dbReference type="EMBL" id="PWZ38567.1"/>
    </source>
</evidence>
<accession>A0A3L6FUL0</accession>
<dbReference type="EMBL" id="NCVQ01000003">
    <property type="protein sequence ID" value="PWZ38567.1"/>
    <property type="molecule type" value="Genomic_DNA"/>
</dbReference>
<comment type="caution">
    <text evidence="2">The sequence shown here is derived from an EMBL/GenBank/DDBJ whole genome shotgun (WGS) entry which is preliminary data.</text>
</comment>
<protein>
    <submittedName>
        <fullName evidence="2">Potassium channel AKT1</fullName>
    </submittedName>
</protein>
<evidence type="ECO:0000256" key="1">
    <source>
        <dbReference type="SAM" id="MobiDB-lite"/>
    </source>
</evidence>
<feature type="region of interest" description="Disordered" evidence="1">
    <location>
        <begin position="1"/>
        <end position="91"/>
    </location>
</feature>
<dbReference type="Proteomes" id="UP000251960">
    <property type="component" value="Chromosome 2"/>
</dbReference>
<keyword evidence="2" id="KW-0406">Ion transport</keyword>
<organism evidence="2">
    <name type="scientific">Zea mays</name>
    <name type="common">Maize</name>
    <dbReference type="NCBI Taxonomy" id="4577"/>
    <lineage>
        <taxon>Eukaryota</taxon>
        <taxon>Viridiplantae</taxon>
        <taxon>Streptophyta</taxon>
        <taxon>Embryophyta</taxon>
        <taxon>Tracheophyta</taxon>
        <taxon>Spermatophyta</taxon>
        <taxon>Magnoliopsida</taxon>
        <taxon>Liliopsida</taxon>
        <taxon>Poales</taxon>
        <taxon>Poaceae</taxon>
        <taxon>PACMAD clade</taxon>
        <taxon>Panicoideae</taxon>
        <taxon>Andropogonodae</taxon>
        <taxon>Andropogoneae</taxon>
        <taxon>Tripsacinae</taxon>
        <taxon>Zea</taxon>
    </lineage>
</organism>
<sequence>MAPASSPVAGSSTRSVASATSSGYDALSPSDPASRRRGHNQAWPGRDNQVQPSQRPGRSEGVRGGGTRARTLGSRPAGEAERRRAAKAKGHEVLGFGRGQLLKQQKDNNVMVGVLKEFGNMLAYGRLDLSITLYFTINKGDDFMLHQLLKCGLDPNESDNDGHTTLHIAASSEDEQCAMTVSDSPILVGDMHTDGDILLKSELIDPSSRSLHQTFSFGQERKP</sequence>
<dbReference type="AlphaFoldDB" id="A0A3L6FUL0"/>
<dbReference type="InterPro" id="IPR036770">
    <property type="entry name" value="Ankyrin_rpt-contain_sf"/>
</dbReference>
<dbReference type="SUPFAM" id="SSF48403">
    <property type="entry name" value="Ankyrin repeat"/>
    <property type="match status" value="1"/>
</dbReference>